<accession>A0A1K9YUC8</accession>
<reference evidence="2 3" key="1">
    <citation type="submission" date="2016-11" db="EMBL/GenBank/DDBJ databases">
        <authorList>
            <person name="Klemetsen T."/>
        </authorList>
    </citation>
    <scope>NUCLEOTIDE SEQUENCE [LARGE SCALE GENOMIC DNA]</scope>
    <source>
        <strain evidence="2">MT 2528</strain>
    </source>
</reference>
<organism evidence="1 4">
    <name type="scientific">Moritella viscosa</name>
    <dbReference type="NCBI Taxonomy" id="80854"/>
    <lineage>
        <taxon>Bacteria</taxon>
        <taxon>Pseudomonadati</taxon>
        <taxon>Pseudomonadota</taxon>
        <taxon>Gammaproteobacteria</taxon>
        <taxon>Alteromonadales</taxon>
        <taxon>Moritellaceae</taxon>
        <taxon>Moritella</taxon>
    </lineage>
</organism>
<dbReference type="Proteomes" id="UP000183794">
    <property type="component" value="Unassembled WGS sequence"/>
</dbReference>
<name>A0A1K9YUC8_9GAMM</name>
<evidence type="ECO:0000313" key="3">
    <source>
        <dbReference type="Proteomes" id="UP000182660"/>
    </source>
</evidence>
<keyword evidence="3" id="KW-1185">Reference proteome</keyword>
<evidence type="ECO:0000313" key="2">
    <source>
        <dbReference type="EMBL" id="SGZ03739.1"/>
    </source>
</evidence>
<protein>
    <submittedName>
        <fullName evidence="1">Azoreductase, putative</fullName>
    </submittedName>
</protein>
<evidence type="ECO:0000313" key="4">
    <source>
        <dbReference type="Proteomes" id="UP000183794"/>
    </source>
</evidence>
<dbReference type="EMBL" id="FPLD01000025">
    <property type="protein sequence ID" value="SGY87297.1"/>
    <property type="molecule type" value="Genomic_DNA"/>
</dbReference>
<sequence>MMCTHDDTAHKPALLVSVVSGISGAYPIAELRMNGCKNNKLIAIPDHLIIRNVGDILNAGTDNMPISERDHSIRHRIGYSLHTLLQYSHALGQVRQLQQQQPYSQQEKYSYAM</sequence>
<proteinExistence type="predicted"/>
<evidence type="ECO:0000313" key="1">
    <source>
        <dbReference type="EMBL" id="SGY87297.1"/>
    </source>
</evidence>
<dbReference type="Proteomes" id="UP000182660">
    <property type="component" value="Unassembled WGS sequence"/>
</dbReference>
<gene>
    <name evidence="2" type="ORF">MT2528_4658</name>
    <name evidence="1" type="ORF">NVI5450_0736</name>
</gene>
<reference evidence="1 4" key="2">
    <citation type="submission" date="2016-11" db="EMBL/GenBank/DDBJ databases">
        <authorList>
            <person name="Jaros S."/>
            <person name="Januszkiewicz K."/>
            <person name="Wedrychowicz H."/>
        </authorList>
    </citation>
    <scope>NUCLEOTIDE SEQUENCE [LARGE SCALE GENOMIC DNA]</scope>
    <source>
        <strain evidence="1">NVI 5450</strain>
    </source>
</reference>
<dbReference type="EMBL" id="FPLJ01000145">
    <property type="protein sequence ID" value="SGZ03739.1"/>
    <property type="molecule type" value="Genomic_DNA"/>
</dbReference>
<dbReference type="AlphaFoldDB" id="A0A1K9YUC8"/>